<organism evidence="4 5">
    <name type="scientific">Ornithorhynchus anatinus</name>
    <name type="common">Duckbill platypus</name>
    <dbReference type="NCBI Taxonomy" id="9258"/>
    <lineage>
        <taxon>Eukaryota</taxon>
        <taxon>Metazoa</taxon>
        <taxon>Chordata</taxon>
        <taxon>Craniata</taxon>
        <taxon>Vertebrata</taxon>
        <taxon>Euteleostomi</taxon>
        <taxon>Mammalia</taxon>
        <taxon>Monotremata</taxon>
        <taxon>Ornithorhynchidae</taxon>
        <taxon>Ornithorhynchus</taxon>
    </lineage>
</organism>
<accession>A0A6I8NEN4</accession>
<evidence type="ECO:0000259" key="3">
    <source>
        <dbReference type="PROSITE" id="PS51186"/>
    </source>
</evidence>
<feature type="domain" description="N-acetyltransferase" evidence="3">
    <location>
        <begin position="187"/>
        <end position="345"/>
    </location>
</feature>
<dbReference type="Proteomes" id="UP000002279">
    <property type="component" value="Chromosome 4"/>
</dbReference>
<dbReference type="Ensembl" id="ENSOANT00000055078.1">
    <property type="protein sequence ID" value="ENSOANP00000039199.1"/>
    <property type="gene ID" value="ENSOANG00000015666.2"/>
</dbReference>
<dbReference type="CDD" id="cd04301">
    <property type="entry name" value="NAT_SF"/>
    <property type="match status" value="1"/>
</dbReference>
<keyword evidence="1" id="KW-0808">Transferase</keyword>
<dbReference type="Bgee" id="ENSOANG00000015666">
    <property type="expression patterns" value="Expressed in adult mammalian kidney and 6 other cell types or tissues"/>
</dbReference>
<dbReference type="InParanoid" id="A0A6I8NEN4"/>
<reference evidence="4" key="2">
    <citation type="submission" date="2025-08" db="UniProtKB">
        <authorList>
            <consortium name="Ensembl"/>
        </authorList>
    </citation>
    <scope>IDENTIFICATION</scope>
    <source>
        <strain evidence="4">Glennie</strain>
    </source>
</reference>
<dbReference type="GO" id="GO:0008080">
    <property type="term" value="F:N-acetyltransferase activity"/>
    <property type="evidence" value="ECO:0000318"/>
    <property type="project" value="GO_Central"/>
</dbReference>
<gene>
    <name evidence="4" type="primary">LOC114805410</name>
</gene>
<evidence type="ECO:0000256" key="2">
    <source>
        <dbReference type="SAM" id="MobiDB-lite"/>
    </source>
</evidence>
<feature type="region of interest" description="Disordered" evidence="2">
    <location>
        <begin position="69"/>
        <end position="107"/>
    </location>
</feature>
<keyword evidence="5" id="KW-1185">Reference proteome</keyword>
<dbReference type="SUPFAM" id="SSF55729">
    <property type="entry name" value="Acyl-CoA N-acyltransferases (Nat)"/>
    <property type="match status" value="1"/>
</dbReference>
<protein>
    <recommendedName>
        <fullName evidence="3">N-acetyltransferase domain-containing protein</fullName>
    </recommendedName>
</protein>
<dbReference type="Gene3D" id="3.40.630.30">
    <property type="match status" value="1"/>
</dbReference>
<dbReference type="GeneTree" id="ENSGT00950000182932"/>
<name>A0A6I8NEN4_ORNAN</name>
<dbReference type="PANTHER" id="PTHR13947:SF48">
    <property type="entry name" value="N-ACETYLTRANSFERASE 8-RELATED"/>
    <property type="match status" value="1"/>
</dbReference>
<dbReference type="AlphaFoldDB" id="A0A6I8NEN4"/>
<reference evidence="4 5" key="1">
    <citation type="journal article" date="2008" name="Nature">
        <title>Genome analysis of the platypus reveals unique signatures of evolution.</title>
        <authorList>
            <person name="Warren W.C."/>
            <person name="Hillier L.W."/>
            <person name="Marshall Graves J.A."/>
            <person name="Birney E."/>
            <person name="Ponting C.P."/>
            <person name="Grutzner F."/>
            <person name="Belov K."/>
            <person name="Miller W."/>
            <person name="Clarke L."/>
            <person name="Chinwalla A.T."/>
            <person name="Yang S.P."/>
            <person name="Heger A."/>
            <person name="Locke D.P."/>
            <person name="Miethke P."/>
            <person name="Waters P.D."/>
            <person name="Veyrunes F."/>
            <person name="Fulton L."/>
            <person name="Fulton B."/>
            <person name="Graves T."/>
            <person name="Wallis J."/>
            <person name="Puente X.S."/>
            <person name="Lopez-Otin C."/>
            <person name="Ordonez G.R."/>
            <person name="Eichler E.E."/>
            <person name="Chen L."/>
            <person name="Cheng Z."/>
            <person name="Deakin J.E."/>
            <person name="Alsop A."/>
            <person name="Thompson K."/>
            <person name="Kirby P."/>
            <person name="Papenfuss A.T."/>
            <person name="Wakefield M.J."/>
            <person name="Olender T."/>
            <person name="Lancet D."/>
            <person name="Huttley G.A."/>
            <person name="Smit A.F."/>
            <person name="Pask A."/>
            <person name="Temple-Smith P."/>
            <person name="Batzer M.A."/>
            <person name="Walker J.A."/>
            <person name="Konkel M.K."/>
            <person name="Harris R.S."/>
            <person name="Whittington C.M."/>
            <person name="Wong E.S."/>
            <person name="Gemmell N.J."/>
            <person name="Buschiazzo E."/>
            <person name="Vargas Jentzsch I.M."/>
            <person name="Merkel A."/>
            <person name="Schmitz J."/>
            <person name="Zemann A."/>
            <person name="Churakov G."/>
            <person name="Kriegs J.O."/>
            <person name="Brosius J."/>
            <person name="Murchison E.P."/>
            <person name="Sachidanandam R."/>
            <person name="Smith C."/>
            <person name="Hannon G.J."/>
            <person name="Tsend-Ayush E."/>
            <person name="McMillan D."/>
            <person name="Attenborough R."/>
            <person name="Rens W."/>
            <person name="Ferguson-Smith M."/>
            <person name="Lefevre C.M."/>
            <person name="Sharp J.A."/>
            <person name="Nicholas K.R."/>
            <person name="Ray D.A."/>
            <person name="Kube M."/>
            <person name="Reinhardt R."/>
            <person name="Pringle T.H."/>
            <person name="Taylor J."/>
            <person name="Jones R.C."/>
            <person name="Nixon B."/>
            <person name="Dacheux J.L."/>
            <person name="Niwa H."/>
            <person name="Sekita Y."/>
            <person name="Huang X."/>
            <person name="Stark A."/>
            <person name="Kheradpour P."/>
            <person name="Kellis M."/>
            <person name="Flicek P."/>
            <person name="Chen Y."/>
            <person name="Webber C."/>
            <person name="Hardison R."/>
            <person name="Nelson J."/>
            <person name="Hallsworth-Pepin K."/>
            <person name="Delehaunty K."/>
            <person name="Markovic C."/>
            <person name="Minx P."/>
            <person name="Feng Y."/>
            <person name="Kremitzki C."/>
            <person name="Mitreva M."/>
            <person name="Glasscock J."/>
            <person name="Wylie T."/>
            <person name="Wohldmann P."/>
            <person name="Thiru P."/>
            <person name="Nhan M.N."/>
            <person name="Pohl C.S."/>
            <person name="Smith S.M."/>
            <person name="Hou S."/>
            <person name="Nefedov M."/>
            <person name="de Jong P.J."/>
            <person name="Renfree M.B."/>
            <person name="Mardis E.R."/>
            <person name="Wilson R.K."/>
        </authorList>
    </citation>
    <scope>NUCLEOTIDE SEQUENCE [LARGE SCALE GENOMIC DNA]</scope>
    <source>
        <strain evidence="4 5">Glennie</strain>
    </source>
</reference>
<dbReference type="InterPro" id="IPR000182">
    <property type="entry name" value="GNAT_dom"/>
</dbReference>
<dbReference type="Pfam" id="PF00583">
    <property type="entry name" value="Acetyltransf_1"/>
    <property type="match status" value="1"/>
</dbReference>
<dbReference type="PANTHER" id="PTHR13947">
    <property type="entry name" value="GNAT FAMILY N-ACETYLTRANSFERASE"/>
    <property type="match status" value="1"/>
</dbReference>
<evidence type="ECO:0000256" key="1">
    <source>
        <dbReference type="ARBA" id="ARBA00022679"/>
    </source>
</evidence>
<evidence type="ECO:0000313" key="5">
    <source>
        <dbReference type="Proteomes" id="UP000002279"/>
    </source>
</evidence>
<proteinExistence type="predicted"/>
<dbReference type="InterPro" id="IPR016181">
    <property type="entry name" value="Acyl_CoA_acyltransferase"/>
</dbReference>
<dbReference type="InterPro" id="IPR050769">
    <property type="entry name" value="NAT_camello-type"/>
</dbReference>
<evidence type="ECO:0000313" key="4">
    <source>
        <dbReference type="Ensembl" id="ENSOANP00000039199.1"/>
    </source>
</evidence>
<sequence length="348" mass="38364">MPLWRFGATILRFYPLDDLHCTQQVESTAFSEGARPGEKEKEPVPAAEVIQAVVSLSPGRHFGLLLPRPQVARPRPQPRGHAPPQLRSAPYRGLPGAAAAEQEQDRPCRVQPMEVPAAGDATASPVMGHYRIRQFREGDGEAVRDLFSSGITEHAPASFWHLVTLPRTGLFLLAVSLSLFAATGSIPLVLAAPPVLLTALWEFLKRPWRDYVENALRTDLKDIRRSYLEADGCGFWVAESAGRVVGLVAARPAPDPSGGKRMQLLRMSVAKDQRGRGIAQALVRTVLRFARDRGCDAVLLNTTCVQYAAQKLYESMGFRKMSEEIPSLSWRVTGLCVFKYSYPLLPSP</sequence>
<reference evidence="4" key="3">
    <citation type="submission" date="2025-09" db="UniProtKB">
        <authorList>
            <consortium name="Ensembl"/>
        </authorList>
    </citation>
    <scope>IDENTIFICATION</scope>
    <source>
        <strain evidence="4">Glennie</strain>
    </source>
</reference>
<dbReference type="PROSITE" id="PS51186">
    <property type="entry name" value="GNAT"/>
    <property type="match status" value="1"/>
</dbReference>